<dbReference type="Gene3D" id="3.40.50.410">
    <property type="entry name" value="von Willebrand factor, type A domain"/>
    <property type="match status" value="1"/>
</dbReference>
<dbReference type="PROSITE" id="PS50853">
    <property type="entry name" value="FN3"/>
    <property type="match status" value="2"/>
</dbReference>
<dbReference type="PANTHER" id="PTHR46957">
    <property type="entry name" value="CYTOKINE RECEPTOR"/>
    <property type="match status" value="1"/>
</dbReference>
<dbReference type="RefSeq" id="WP_136779003.1">
    <property type="nucleotide sequence ID" value="NZ_SUPK01000008.1"/>
</dbReference>
<comment type="caution">
    <text evidence="5">The sequence shown here is derived from an EMBL/GenBank/DDBJ whole genome shotgun (WGS) entry which is preliminary data.</text>
</comment>
<dbReference type="CDD" id="cd00198">
    <property type="entry name" value="vWFA"/>
    <property type="match status" value="1"/>
</dbReference>
<dbReference type="SMART" id="SM00089">
    <property type="entry name" value="PKD"/>
    <property type="match status" value="1"/>
</dbReference>
<evidence type="ECO:0000313" key="6">
    <source>
        <dbReference type="Proteomes" id="UP000309673"/>
    </source>
</evidence>
<dbReference type="Gene3D" id="2.60.40.10">
    <property type="entry name" value="Immunoglobulins"/>
    <property type="match status" value="3"/>
</dbReference>
<organism evidence="5 6">
    <name type="scientific">Cohnella pontilimi</name>
    <dbReference type="NCBI Taxonomy" id="2564100"/>
    <lineage>
        <taxon>Bacteria</taxon>
        <taxon>Bacillati</taxon>
        <taxon>Bacillota</taxon>
        <taxon>Bacilli</taxon>
        <taxon>Bacillales</taxon>
        <taxon>Paenibacillaceae</taxon>
        <taxon>Cohnella</taxon>
    </lineage>
</organism>
<dbReference type="SUPFAM" id="SSF49299">
    <property type="entry name" value="PKD domain"/>
    <property type="match status" value="1"/>
</dbReference>
<dbReference type="GO" id="GO:0005576">
    <property type="term" value="C:extracellular region"/>
    <property type="evidence" value="ECO:0007669"/>
    <property type="project" value="UniProtKB-SubCell"/>
</dbReference>
<dbReference type="EMBL" id="SUPK01000008">
    <property type="protein sequence ID" value="TJY40813.1"/>
    <property type="molecule type" value="Genomic_DNA"/>
</dbReference>
<evidence type="ECO:0000256" key="1">
    <source>
        <dbReference type="ARBA" id="ARBA00004239"/>
    </source>
</evidence>
<feature type="domain" description="Fibronectin type-III" evidence="4">
    <location>
        <begin position="501"/>
        <end position="588"/>
    </location>
</feature>
<dbReference type="Proteomes" id="UP000309673">
    <property type="component" value="Unassembled WGS sequence"/>
</dbReference>
<feature type="chain" id="PRO_5020721735" evidence="2">
    <location>
        <begin position="29"/>
        <end position="939"/>
    </location>
</feature>
<feature type="domain" description="VWFA" evidence="3">
    <location>
        <begin position="82"/>
        <end position="294"/>
    </location>
</feature>
<dbReference type="Pfam" id="PF00041">
    <property type="entry name" value="fn3"/>
    <property type="match status" value="2"/>
</dbReference>
<feature type="domain" description="Fibronectin type-III" evidence="4">
    <location>
        <begin position="409"/>
        <end position="496"/>
    </location>
</feature>
<dbReference type="InterPro" id="IPR050713">
    <property type="entry name" value="RTP_Phos/Ushers"/>
</dbReference>
<dbReference type="InterPro" id="IPR036116">
    <property type="entry name" value="FN3_sf"/>
</dbReference>
<keyword evidence="6" id="KW-1185">Reference proteome</keyword>
<dbReference type="InterPro" id="IPR036465">
    <property type="entry name" value="vWFA_dom_sf"/>
</dbReference>
<dbReference type="CDD" id="cd00063">
    <property type="entry name" value="FN3"/>
    <property type="match status" value="2"/>
</dbReference>
<reference evidence="5 6" key="1">
    <citation type="submission" date="2019-04" db="EMBL/GenBank/DDBJ databases">
        <title>Cohnella sp. nov., isolated from soil.</title>
        <authorList>
            <person name="Kim W."/>
        </authorList>
    </citation>
    <scope>NUCLEOTIDE SEQUENCE [LARGE SCALE GENOMIC DNA]</scope>
    <source>
        <strain evidence="5 6">CAU 1483</strain>
    </source>
</reference>
<dbReference type="InterPro" id="IPR002035">
    <property type="entry name" value="VWF_A"/>
</dbReference>
<evidence type="ECO:0000313" key="5">
    <source>
        <dbReference type="EMBL" id="TJY40813.1"/>
    </source>
</evidence>
<dbReference type="InterPro" id="IPR013783">
    <property type="entry name" value="Ig-like_fold"/>
</dbReference>
<dbReference type="SMART" id="SM00060">
    <property type="entry name" value="FN3"/>
    <property type="match status" value="2"/>
</dbReference>
<dbReference type="Pfam" id="PF00092">
    <property type="entry name" value="VWA"/>
    <property type="match status" value="1"/>
</dbReference>
<dbReference type="InterPro" id="IPR000601">
    <property type="entry name" value="PKD_dom"/>
</dbReference>
<evidence type="ECO:0000259" key="4">
    <source>
        <dbReference type="PROSITE" id="PS50853"/>
    </source>
</evidence>
<proteinExistence type="predicted"/>
<dbReference type="Pfam" id="PF18911">
    <property type="entry name" value="PKD_4"/>
    <property type="match status" value="1"/>
</dbReference>
<comment type="subcellular location">
    <subcellularLocation>
        <location evidence="1">Secreted</location>
        <location evidence="1">Extracellular space</location>
    </subcellularLocation>
</comment>
<dbReference type="GO" id="GO:0016020">
    <property type="term" value="C:membrane"/>
    <property type="evidence" value="ECO:0007669"/>
    <property type="project" value="UniProtKB-SubCell"/>
</dbReference>
<dbReference type="InterPro" id="IPR035986">
    <property type="entry name" value="PKD_dom_sf"/>
</dbReference>
<dbReference type="InterPro" id="IPR003961">
    <property type="entry name" value="FN3_dom"/>
</dbReference>
<dbReference type="SMART" id="SM00327">
    <property type="entry name" value="VWA"/>
    <property type="match status" value="1"/>
</dbReference>
<dbReference type="SUPFAM" id="SSF49265">
    <property type="entry name" value="Fibronectin type III"/>
    <property type="match status" value="1"/>
</dbReference>
<dbReference type="OrthoDB" id="9792152at2"/>
<protein>
    <submittedName>
        <fullName evidence="5">VWA domain-containing protein</fullName>
    </submittedName>
</protein>
<dbReference type="AlphaFoldDB" id="A0A4U0F7Y4"/>
<dbReference type="CDD" id="cd00146">
    <property type="entry name" value="PKD"/>
    <property type="match status" value="1"/>
</dbReference>
<gene>
    <name evidence="5" type="ORF">E5161_16880</name>
</gene>
<dbReference type="SUPFAM" id="SSF53300">
    <property type="entry name" value="vWA-like"/>
    <property type="match status" value="1"/>
</dbReference>
<evidence type="ECO:0000259" key="3">
    <source>
        <dbReference type="PROSITE" id="PS50234"/>
    </source>
</evidence>
<dbReference type="PANTHER" id="PTHR46957:SF3">
    <property type="entry name" value="CYTOKINE RECEPTOR"/>
    <property type="match status" value="1"/>
</dbReference>
<name>A0A4U0F7Y4_9BACL</name>
<accession>A0A4U0F7Y4</accession>
<sequence length="939" mass="98535">MQVGRKRPLLTVLLIMVMLFSLATPVFAAYEQDQYIKLTRSLNPNQTTVEAGTEQDIIYQLSGDEFSLDPAQVDTQYLLQKNIALVLDVSGSMGNFLGGGKTSLTVLKESANKFLDHFEGTNTKISIVPYSENANNLTTLRSMNSTDPITGDVTYLRTFINALVANGNTNIGDGMRRAYWQLKNTPQNSVNYIIVMTDGEPNIYTRGAGTQFKLDDGNATITGNDLTTALNYAKNIGNLIKTANMTSYFIGLTPVFSSSLEQIAVSAAAAETSLNRHYYQVTNSLQVDNVYNNILINEIGSTLPMNVTFNETFPAGVEIVSLPAGFTQSVLGDGRVQVTGQIANIALQKNNATGKYSITPWNETIRVKYRTAGAKDFDGVQITYTDPFGNNKTAQNMNGVTVQVNDTEAPSVPVLSLVQAGGESVDLAWTASTDNAGVAGYHVYRDGTMIGTTTDTSYTASGLTQNTNYSFTVSAFDAVGNESGQSNVVTVLTPDISPPTVPANVQVTSKTSTSVTLSWSDSTDNVGVKGYNVYRDGVFVTQVTSPGYTDTSLVKGKSYEYTITAIDNAGNESAPSGAIVVNANTAPTADAGPDIVVEATSPAGATVTLDGSGSTDADLDPLTYTWTGDFGTVSGMKPSVQLSIGSHTVTLTVSDGDLSSSETVQVQVVDTTPPTITGSKSPDPNANGWYNADVTVHFSANDSASGIQSVTPDTVVSTEGANQSVTGTAVDVAGNSASATVGGINIDKTGPVIVDSTLTSSQYKTTDTITVGYEATDALSGLASVQAKLNGTVVSNGQTIDLKSKVGSNVLEITATDKAGNVTVRSIPFTVDINVTVDIKPETLNPKSNGGDNSITVKIDFPSGFGGSSIDTVKLWFNGSSIDAVPSNNGGKLSFTVKFDRQSLIALLGNQTGTVQLTIKGNAGGAGFVGSDTINVLDK</sequence>
<evidence type="ECO:0000256" key="2">
    <source>
        <dbReference type="SAM" id="SignalP"/>
    </source>
</evidence>
<dbReference type="InterPro" id="IPR022409">
    <property type="entry name" value="PKD/Chitinase_dom"/>
</dbReference>
<dbReference type="PROSITE" id="PS50234">
    <property type="entry name" value="VWFA"/>
    <property type="match status" value="1"/>
</dbReference>
<feature type="signal peptide" evidence="2">
    <location>
        <begin position="1"/>
        <end position="28"/>
    </location>
</feature>
<keyword evidence="2" id="KW-0732">Signal</keyword>